<gene>
    <name evidence="9" type="ORF">ThimaDRAFT_4079</name>
</gene>
<dbReference type="PANTHER" id="PTHR33751:SF9">
    <property type="entry name" value="CYTOCHROME C4"/>
    <property type="match status" value="1"/>
</dbReference>
<protein>
    <submittedName>
        <fullName evidence="9">Cytochrome c class I</fullName>
    </submittedName>
</protein>
<dbReference type="InterPro" id="IPR009056">
    <property type="entry name" value="Cyt_c-like_dom"/>
</dbReference>
<evidence type="ECO:0000313" key="10">
    <source>
        <dbReference type="Proteomes" id="UP000005459"/>
    </source>
</evidence>
<dbReference type="SUPFAM" id="SSF46626">
    <property type="entry name" value="Cytochrome c"/>
    <property type="match status" value="2"/>
</dbReference>
<evidence type="ECO:0000256" key="4">
    <source>
        <dbReference type="ARBA" id="ARBA00022982"/>
    </source>
</evidence>
<dbReference type="GO" id="GO:0020037">
    <property type="term" value="F:heme binding"/>
    <property type="evidence" value="ECO:0007669"/>
    <property type="project" value="InterPro"/>
</dbReference>
<dbReference type="PROSITE" id="PS51007">
    <property type="entry name" value="CYTC"/>
    <property type="match status" value="2"/>
</dbReference>
<keyword evidence="5 6" id="KW-0408">Iron</keyword>
<evidence type="ECO:0000256" key="2">
    <source>
        <dbReference type="ARBA" id="ARBA00022617"/>
    </source>
</evidence>
<evidence type="ECO:0000256" key="6">
    <source>
        <dbReference type="PROSITE-ProRule" id="PRU00433"/>
    </source>
</evidence>
<dbReference type="PATRIC" id="fig|768671.3.peg.4303"/>
<sequence>MMTRLACLGSLALVLVADIASASPPAQPYAPGIESPGYVWNAPNEEQMIALAHRADPANGEEAYAVCRGCHQADGSGRGDAIYPQLAGQHASVLIKQMVDVRAGRRDNPKMHPFVAEWVVSSEEVADIAAYLSQLPIPPTNLKGDGTALARGQALYEKDCAACHGAQGEGDGAEFYPRVAHQHVSYLDRESKLIRDGGRRNANPEMVKAIKGYSDADIAAVSDYMSRLPVESRPE</sequence>
<dbReference type="Gene3D" id="1.10.760.10">
    <property type="entry name" value="Cytochrome c-like domain"/>
    <property type="match status" value="2"/>
</dbReference>
<feature type="chain" id="PRO_5003388822" evidence="7">
    <location>
        <begin position="23"/>
        <end position="235"/>
    </location>
</feature>
<keyword evidence="2 6" id="KW-0349">Heme</keyword>
<dbReference type="InterPro" id="IPR050597">
    <property type="entry name" value="Cytochrome_c_Oxidase_Subunit"/>
</dbReference>
<dbReference type="PANTHER" id="PTHR33751">
    <property type="entry name" value="CBB3-TYPE CYTOCHROME C OXIDASE SUBUNIT FIXP"/>
    <property type="match status" value="1"/>
</dbReference>
<evidence type="ECO:0000256" key="3">
    <source>
        <dbReference type="ARBA" id="ARBA00022723"/>
    </source>
</evidence>
<keyword evidence="3 6" id="KW-0479">Metal-binding</keyword>
<dbReference type="Pfam" id="PF00034">
    <property type="entry name" value="Cytochrom_C"/>
    <property type="match status" value="2"/>
</dbReference>
<evidence type="ECO:0000313" key="9">
    <source>
        <dbReference type="EMBL" id="EGV16709.1"/>
    </source>
</evidence>
<dbReference type="Proteomes" id="UP000005459">
    <property type="component" value="Unassembled WGS sequence"/>
</dbReference>
<dbReference type="AlphaFoldDB" id="F9UGM6"/>
<feature type="domain" description="Cytochrome c" evidence="8">
    <location>
        <begin position="55"/>
        <end position="136"/>
    </location>
</feature>
<keyword evidence="1" id="KW-0813">Transport</keyword>
<feature type="signal peptide" evidence="7">
    <location>
        <begin position="1"/>
        <end position="22"/>
    </location>
</feature>
<evidence type="ECO:0000259" key="8">
    <source>
        <dbReference type="PROSITE" id="PS51007"/>
    </source>
</evidence>
<reference evidence="9 10" key="1">
    <citation type="submission" date="2011-06" db="EMBL/GenBank/DDBJ databases">
        <title>The draft genome of Thiocapsa marina 5811.</title>
        <authorList>
            <consortium name="US DOE Joint Genome Institute (JGI-PGF)"/>
            <person name="Lucas S."/>
            <person name="Han J."/>
            <person name="Cheng J.-F."/>
            <person name="Goodwin L."/>
            <person name="Pitluck S."/>
            <person name="Peters L."/>
            <person name="Land M.L."/>
            <person name="Hauser L."/>
            <person name="Vogl K."/>
            <person name="Liu Z."/>
            <person name="Imhoff J."/>
            <person name="Thiel V."/>
            <person name="Frigaard N.-U."/>
            <person name="Bryant D."/>
            <person name="Woyke T.J."/>
        </authorList>
    </citation>
    <scope>NUCLEOTIDE SEQUENCE [LARGE SCALE GENOMIC DNA]</scope>
    <source>
        <strain evidence="9 10">5811</strain>
    </source>
</reference>
<feature type="domain" description="Cytochrome c" evidence="8">
    <location>
        <begin position="147"/>
        <end position="229"/>
    </location>
</feature>
<organism evidence="9 10">
    <name type="scientific">Thiocapsa marina 5811</name>
    <dbReference type="NCBI Taxonomy" id="768671"/>
    <lineage>
        <taxon>Bacteria</taxon>
        <taxon>Pseudomonadati</taxon>
        <taxon>Pseudomonadota</taxon>
        <taxon>Gammaproteobacteria</taxon>
        <taxon>Chromatiales</taxon>
        <taxon>Chromatiaceae</taxon>
        <taxon>Thiocapsa</taxon>
    </lineage>
</organism>
<proteinExistence type="predicted"/>
<keyword evidence="10" id="KW-1185">Reference proteome</keyword>
<dbReference type="eggNOG" id="COG2863">
    <property type="taxonomic scope" value="Bacteria"/>
</dbReference>
<dbReference type="GO" id="GO:0046872">
    <property type="term" value="F:metal ion binding"/>
    <property type="evidence" value="ECO:0007669"/>
    <property type="project" value="UniProtKB-KW"/>
</dbReference>
<keyword evidence="4" id="KW-0249">Electron transport</keyword>
<dbReference type="GO" id="GO:0009055">
    <property type="term" value="F:electron transfer activity"/>
    <property type="evidence" value="ECO:0007669"/>
    <property type="project" value="InterPro"/>
</dbReference>
<accession>F9UGM6</accession>
<evidence type="ECO:0000256" key="7">
    <source>
        <dbReference type="SAM" id="SignalP"/>
    </source>
</evidence>
<evidence type="ECO:0000256" key="5">
    <source>
        <dbReference type="ARBA" id="ARBA00023004"/>
    </source>
</evidence>
<evidence type="ECO:0000256" key="1">
    <source>
        <dbReference type="ARBA" id="ARBA00022448"/>
    </source>
</evidence>
<dbReference type="InterPro" id="IPR036909">
    <property type="entry name" value="Cyt_c-like_dom_sf"/>
</dbReference>
<keyword evidence="7" id="KW-0732">Signal</keyword>
<dbReference type="STRING" id="768671.ThimaDRAFT_4079"/>
<name>F9UGM6_9GAMM</name>
<dbReference type="EMBL" id="AFWV01000015">
    <property type="protein sequence ID" value="EGV16709.1"/>
    <property type="molecule type" value="Genomic_DNA"/>
</dbReference>